<feature type="transmembrane region" description="Helical" evidence="5">
    <location>
        <begin position="111"/>
        <end position="132"/>
    </location>
</feature>
<feature type="transmembrane region" description="Helical" evidence="5">
    <location>
        <begin position="236"/>
        <end position="256"/>
    </location>
</feature>
<dbReference type="GO" id="GO:0005886">
    <property type="term" value="C:plasma membrane"/>
    <property type="evidence" value="ECO:0007669"/>
    <property type="project" value="UniProtKB-SubCell"/>
</dbReference>
<feature type="transmembrane region" description="Helical" evidence="5">
    <location>
        <begin position="211"/>
        <end position="230"/>
    </location>
</feature>
<feature type="transmembrane region" description="Helical" evidence="5">
    <location>
        <begin position="411"/>
        <end position="435"/>
    </location>
</feature>
<evidence type="ECO:0000313" key="7">
    <source>
        <dbReference type="EMBL" id="MBG6137322.1"/>
    </source>
</evidence>
<dbReference type="EMBL" id="JADOUF010000001">
    <property type="protein sequence ID" value="MBG6137322.1"/>
    <property type="molecule type" value="Genomic_DNA"/>
</dbReference>
<dbReference type="Proteomes" id="UP000622552">
    <property type="component" value="Unassembled WGS sequence"/>
</dbReference>
<dbReference type="PROSITE" id="PS50850">
    <property type="entry name" value="MFS"/>
    <property type="match status" value="1"/>
</dbReference>
<feature type="transmembrane region" description="Helical" evidence="5">
    <location>
        <begin position="179"/>
        <end position="199"/>
    </location>
</feature>
<dbReference type="Gene3D" id="1.20.1720.10">
    <property type="entry name" value="Multidrug resistance protein D"/>
    <property type="match status" value="1"/>
</dbReference>
<dbReference type="InterPro" id="IPR020846">
    <property type="entry name" value="MFS_dom"/>
</dbReference>
<dbReference type="Pfam" id="PF07690">
    <property type="entry name" value="MFS_1"/>
    <property type="match status" value="1"/>
</dbReference>
<evidence type="ECO:0000313" key="8">
    <source>
        <dbReference type="Proteomes" id="UP000622552"/>
    </source>
</evidence>
<feature type="domain" description="Major facilitator superfamily (MFS) profile" evidence="6">
    <location>
        <begin position="20"/>
        <end position="473"/>
    </location>
</feature>
<dbReference type="PANTHER" id="PTHR42718">
    <property type="entry name" value="MAJOR FACILITATOR SUPERFAMILY MULTIDRUG TRANSPORTER MFSC"/>
    <property type="match status" value="1"/>
</dbReference>
<evidence type="ECO:0000256" key="3">
    <source>
        <dbReference type="ARBA" id="ARBA00022989"/>
    </source>
</evidence>
<feature type="transmembrane region" description="Helical" evidence="5">
    <location>
        <begin position="86"/>
        <end position="105"/>
    </location>
</feature>
<feature type="transmembrane region" description="Helical" evidence="5">
    <location>
        <begin position="20"/>
        <end position="42"/>
    </location>
</feature>
<feature type="transmembrane region" description="Helical" evidence="5">
    <location>
        <begin position="345"/>
        <end position="366"/>
    </location>
</feature>
<gene>
    <name evidence="7" type="ORF">IW245_003516</name>
</gene>
<reference evidence="7" key="1">
    <citation type="submission" date="2020-11" db="EMBL/GenBank/DDBJ databases">
        <title>Sequencing the genomes of 1000 actinobacteria strains.</title>
        <authorList>
            <person name="Klenk H.-P."/>
        </authorList>
    </citation>
    <scope>NUCLEOTIDE SEQUENCE</scope>
    <source>
        <strain evidence="7">DSM 45356</strain>
    </source>
</reference>
<organism evidence="7 8">
    <name type="scientific">Longispora fulva</name>
    <dbReference type="NCBI Taxonomy" id="619741"/>
    <lineage>
        <taxon>Bacteria</taxon>
        <taxon>Bacillati</taxon>
        <taxon>Actinomycetota</taxon>
        <taxon>Actinomycetes</taxon>
        <taxon>Micromonosporales</taxon>
        <taxon>Micromonosporaceae</taxon>
        <taxon>Longispora</taxon>
    </lineage>
</organism>
<dbReference type="InterPro" id="IPR036259">
    <property type="entry name" value="MFS_trans_sf"/>
</dbReference>
<dbReference type="PANTHER" id="PTHR42718:SF39">
    <property type="entry name" value="ACTINORHODIN TRANSPORTER-RELATED"/>
    <property type="match status" value="1"/>
</dbReference>
<comment type="caution">
    <text evidence="7">The sequence shown here is derived from an EMBL/GenBank/DDBJ whole genome shotgun (WGS) entry which is preliminary data.</text>
</comment>
<dbReference type="AlphaFoldDB" id="A0A8J7KQE6"/>
<dbReference type="RefSeq" id="WP_197004203.1">
    <property type="nucleotide sequence ID" value="NZ_BONS01000020.1"/>
</dbReference>
<evidence type="ECO:0000256" key="4">
    <source>
        <dbReference type="ARBA" id="ARBA00023136"/>
    </source>
</evidence>
<dbReference type="SUPFAM" id="SSF103473">
    <property type="entry name" value="MFS general substrate transporter"/>
    <property type="match status" value="1"/>
</dbReference>
<protein>
    <submittedName>
        <fullName evidence="7">EmrB/QacA subfamily drug resistance transporter</fullName>
    </submittedName>
</protein>
<name>A0A8J7KQE6_9ACTN</name>
<keyword evidence="4 5" id="KW-0472">Membrane</keyword>
<comment type="subcellular location">
    <subcellularLocation>
        <location evidence="1">Cell membrane</location>
        <topology evidence="1">Multi-pass membrane protein</topology>
    </subcellularLocation>
</comment>
<proteinExistence type="predicted"/>
<dbReference type="InterPro" id="IPR011701">
    <property type="entry name" value="MFS"/>
</dbReference>
<dbReference type="CDD" id="cd17321">
    <property type="entry name" value="MFS_MMR_MDR_like"/>
    <property type="match status" value="1"/>
</dbReference>
<feature type="transmembrane region" description="Helical" evidence="5">
    <location>
        <begin position="144"/>
        <end position="167"/>
    </location>
</feature>
<feature type="transmembrane region" description="Helical" evidence="5">
    <location>
        <begin position="447"/>
        <end position="467"/>
    </location>
</feature>
<evidence type="ECO:0000256" key="5">
    <source>
        <dbReference type="SAM" id="Phobius"/>
    </source>
</evidence>
<evidence type="ECO:0000256" key="1">
    <source>
        <dbReference type="ARBA" id="ARBA00004651"/>
    </source>
</evidence>
<dbReference type="GO" id="GO:0022857">
    <property type="term" value="F:transmembrane transporter activity"/>
    <property type="evidence" value="ECO:0007669"/>
    <property type="project" value="InterPro"/>
</dbReference>
<dbReference type="Gene3D" id="1.20.1250.20">
    <property type="entry name" value="MFS general substrate transporter like domains"/>
    <property type="match status" value="1"/>
</dbReference>
<dbReference type="PRINTS" id="PR01036">
    <property type="entry name" value="TCRTETB"/>
</dbReference>
<evidence type="ECO:0000259" key="6">
    <source>
        <dbReference type="PROSITE" id="PS50850"/>
    </source>
</evidence>
<accession>A0A8J7KQE6</accession>
<keyword evidence="3 5" id="KW-1133">Transmembrane helix</keyword>
<evidence type="ECO:0000256" key="2">
    <source>
        <dbReference type="ARBA" id="ARBA00022692"/>
    </source>
</evidence>
<feature type="transmembrane region" description="Helical" evidence="5">
    <location>
        <begin position="316"/>
        <end position="333"/>
    </location>
</feature>
<keyword evidence="2 5" id="KW-0812">Transmembrane</keyword>
<feature type="transmembrane region" description="Helical" evidence="5">
    <location>
        <begin position="372"/>
        <end position="399"/>
    </location>
</feature>
<keyword evidence="8" id="KW-1185">Reference proteome</keyword>
<sequence>MAITSVLPGPAATRPAPWRALPVLLTGAFLPVLDAFIVNVALPSIGRDLHAGPAELELTVSGYGVAYACTLVAGGRLGDRFGRRRLFMVGMLAFTLMSTGCGLAPGTAALIGFRVAQGLAAALMFPQVLAAIQAGFTGGDRQRALGVFGAVIGAAGAVGQVLGGWLLSADMAGLSWRPLFLVNVPVGVVALLVCLRLVPETRTPTAPRVDVVGSVFLAAAIALVLLPLTLGRASGWPLWTWLCLAAAVPVGIGFLVSQGRSERSGGTPLLPPSLLRLPAARRALVAITLFAMCIGGFLFTTAITLQVGHGFTPVEAGFTMAPCTLAFLGVAVFNGRLVARYGTRMLVAGGVAFAVGLAGFGATVALSPQVTVVGAALPLTVAGLGWAALLVPLIGLVLAGLPAERAGLAGGVLSTAMQVGLALGASVLGSVLFAIVDGTADPGRWRVATLTGVAVECVLASTVAAVVGRLRAR</sequence>
<feature type="transmembrane region" description="Helical" evidence="5">
    <location>
        <begin position="283"/>
        <end position="304"/>
    </location>
</feature>